<reference evidence="22" key="2">
    <citation type="journal article" date="2022" name="Microbiol. Resour. Announc.">
        <title>Whole-Genome Sequence of Entomortierella parvispora E1425, a Mucoromycotan Fungus Associated with Burkholderiaceae-Related Endosymbiotic Bacteria.</title>
        <authorList>
            <person name="Herlambang A."/>
            <person name="Guo Y."/>
            <person name="Takashima Y."/>
            <person name="Narisawa K."/>
            <person name="Ohta H."/>
            <person name="Nishizawa T."/>
        </authorList>
    </citation>
    <scope>NUCLEOTIDE SEQUENCE</scope>
    <source>
        <strain evidence="22">E1425</strain>
    </source>
</reference>
<sequence>MTTHSDRHHLHNEDETDDYGYDRDAAYATNMTPQQRRREDRLRQEQAAAGALSYNGSYEKKPKKSGKKKAILWSLLGLLLVAVAAVLGWYFGSYKKNQDNKSTGGSNSGGGTTIGTGGPQGDTLILPNGTAIPNVNYPMKRVFYGMAYVPLNAQLPICYNTQQSVDDELKLLVQSTKRVRLYGTDCNVLRYTIDSIQRLKLDLQVVVGIWIDANNATFTRQSEEFFSVMDTYGWSNIIGVSVGNEVIFDDYQPMDVLLAHIAEVKAKVVQLGHPEIPVFTSDLESANKPPLTNHEDKAGVNLHPFFSGVPAEESAAWFWKYLNQSVAPAVNKNNTKPIDIWITEVGWPTFPATDNTNSSIPSIPNLQIFIDTWLCDANQKQLPYYFFEFFDAPWKVWPGSPVEGFWGLLTIDKRLKVKLPDCLAS</sequence>
<evidence type="ECO:0000256" key="10">
    <source>
        <dbReference type="ARBA" id="ARBA00022801"/>
    </source>
</evidence>
<keyword evidence="12" id="KW-0325">Glycoprotein</keyword>
<keyword evidence="6" id="KW-1003">Cell membrane</keyword>
<keyword evidence="13" id="KW-0119">Carbohydrate metabolism</keyword>
<evidence type="ECO:0000313" key="23">
    <source>
        <dbReference type="Proteomes" id="UP000827284"/>
    </source>
</evidence>
<evidence type="ECO:0000256" key="16">
    <source>
        <dbReference type="ARBA" id="ARBA00037649"/>
    </source>
</evidence>
<dbReference type="EC" id="3.2.1.39" evidence="5"/>
<evidence type="ECO:0000256" key="14">
    <source>
        <dbReference type="ARBA" id="ARBA00023316"/>
    </source>
</evidence>
<dbReference type="Gene3D" id="3.20.20.80">
    <property type="entry name" value="Glycosidases"/>
    <property type="match status" value="2"/>
</dbReference>
<keyword evidence="9" id="KW-0732">Signal</keyword>
<evidence type="ECO:0000256" key="17">
    <source>
        <dbReference type="ARBA" id="ARBA00042373"/>
    </source>
</evidence>
<evidence type="ECO:0000256" key="4">
    <source>
        <dbReference type="ARBA" id="ARBA00008773"/>
    </source>
</evidence>
<evidence type="ECO:0000256" key="20">
    <source>
        <dbReference type="SAM" id="MobiDB-lite"/>
    </source>
</evidence>
<feature type="compositionally biased region" description="Basic residues" evidence="20">
    <location>
        <begin position="1"/>
        <end position="10"/>
    </location>
</feature>
<dbReference type="GO" id="GO:0009986">
    <property type="term" value="C:cell surface"/>
    <property type="evidence" value="ECO:0007669"/>
    <property type="project" value="TreeGrafter"/>
</dbReference>
<reference evidence="22" key="1">
    <citation type="submission" date="2021-11" db="EMBL/GenBank/DDBJ databases">
        <authorList>
            <person name="Herlambang A."/>
            <person name="Guo Y."/>
            <person name="Takashima Y."/>
            <person name="Nishizawa T."/>
        </authorList>
    </citation>
    <scope>NUCLEOTIDE SEQUENCE</scope>
    <source>
        <strain evidence="22">E1425</strain>
    </source>
</reference>
<feature type="region of interest" description="Disordered" evidence="20">
    <location>
        <begin position="1"/>
        <end position="46"/>
    </location>
</feature>
<feature type="transmembrane region" description="Helical" evidence="21">
    <location>
        <begin position="70"/>
        <end position="91"/>
    </location>
</feature>
<gene>
    <name evidence="22" type="ORF">EMPS_04854</name>
</gene>
<evidence type="ECO:0000256" key="3">
    <source>
        <dbReference type="ARBA" id="ARBA00004401"/>
    </source>
</evidence>
<dbReference type="InterPro" id="IPR017853">
    <property type="entry name" value="GH"/>
</dbReference>
<proteinExistence type="inferred from homology"/>
<dbReference type="GO" id="GO:0009277">
    <property type="term" value="C:fungal-type cell wall"/>
    <property type="evidence" value="ECO:0007669"/>
    <property type="project" value="TreeGrafter"/>
</dbReference>
<evidence type="ECO:0000313" key="22">
    <source>
        <dbReference type="EMBL" id="GJJ72496.1"/>
    </source>
</evidence>
<evidence type="ECO:0000256" key="1">
    <source>
        <dbReference type="ARBA" id="ARBA00000382"/>
    </source>
</evidence>
<keyword evidence="10" id="KW-0378">Hydrolase</keyword>
<dbReference type="InterPro" id="IPR050732">
    <property type="entry name" value="Beta-glucan_modifiers"/>
</dbReference>
<evidence type="ECO:0000256" key="6">
    <source>
        <dbReference type="ARBA" id="ARBA00022475"/>
    </source>
</evidence>
<name>A0A9P3H9D6_9FUNG</name>
<keyword evidence="21" id="KW-1133">Transmembrane helix</keyword>
<keyword evidence="15" id="KW-0624">Polysaccharide degradation</keyword>
<evidence type="ECO:0000256" key="11">
    <source>
        <dbReference type="ARBA" id="ARBA00023136"/>
    </source>
</evidence>
<dbReference type="GO" id="GO:0000272">
    <property type="term" value="P:polysaccharide catabolic process"/>
    <property type="evidence" value="ECO:0007669"/>
    <property type="project" value="UniProtKB-KW"/>
</dbReference>
<organism evidence="22 23">
    <name type="scientific">Entomortierella parvispora</name>
    <dbReference type="NCBI Taxonomy" id="205924"/>
    <lineage>
        <taxon>Eukaryota</taxon>
        <taxon>Fungi</taxon>
        <taxon>Fungi incertae sedis</taxon>
        <taxon>Mucoromycota</taxon>
        <taxon>Mortierellomycotina</taxon>
        <taxon>Mortierellomycetes</taxon>
        <taxon>Mortierellales</taxon>
        <taxon>Mortierellaceae</taxon>
        <taxon>Entomortierella</taxon>
    </lineage>
</organism>
<evidence type="ECO:0000256" key="21">
    <source>
        <dbReference type="SAM" id="Phobius"/>
    </source>
</evidence>
<feature type="compositionally biased region" description="Gly residues" evidence="20">
    <location>
        <begin position="106"/>
        <end position="119"/>
    </location>
</feature>
<dbReference type="OrthoDB" id="77201at2759"/>
<dbReference type="EMBL" id="BQFW01000007">
    <property type="protein sequence ID" value="GJJ72496.1"/>
    <property type="molecule type" value="Genomic_DNA"/>
</dbReference>
<keyword evidence="7" id="KW-0134">Cell wall</keyword>
<keyword evidence="14" id="KW-0961">Cell wall biogenesis/degradation</keyword>
<evidence type="ECO:0000256" key="12">
    <source>
        <dbReference type="ARBA" id="ARBA00023180"/>
    </source>
</evidence>
<evidence type="ECO:0000256" key="9">
    <source>
        <dbReference type="ARBA" id="ARBA00022729"/>
    </source>
</evidence>
<comment type="caution">
    <text evidence="22">The sequence shown here is derived from an EMBL/GenBank/DDBJ whole genome shotgun (WGS) entry which is preliminary data.</text>
</comment>
<evidence type="ECO:0000256" key="7">
    <source>
        <dbReference type="ARBA" id="ARBA00022512"/>
    </source>
</evidence>
<comment type="similarity">
    <text evidence="4 19">Belongs to the glycosyl hydrolase 17 family.</text>
</comment>
<dbReference type="GO" id="GO:0005886">
    <property type="term" value="C:plasma membrane"/>
    <property type="evidence" value="ECO:0007669"/>
    <property type="project" value="UniProtKB-SubCell"/>
</dbReference>
<dbReference type="PANTHER" id="PTHR16631">
    <property type="entry name" value="GLUCAN 1,3-BETA-GLUCOSIDASE"/>
    <property type="match status" value="1"/>
</dbReference>
<evidence type="ECO:0000256" key="13">
    <source>
        <dbReference type="ARBA" id="ARBA00023277"/>
    </source>
</evidence>
<keyword evidence="8" id="KW-0964">Secreted</keyword>
<dbReference type="SUPFAM" id="SSF51445">
    <property type="entry name" value="(Trans)glycosidases"/>
    <property type="match status" value="1"/>
</dbReference>
<dbReference type="GO" id="GO:0042973">
    <property type="term" value="F:glucan endo-1,3-beta-D-glucosidase activity"/>
    <property type="evidence" value="ECO:0007669"/>
    <property type="project" value="UniProtKB-EC"/>
</dbReference>
<dbReference type="InterPro" id="IPR000490">
    <property type="entry name" value="Glyco_hydro_17"/>
</dbReference>
<keyword evidence="11 21" id="KW-0472">Membrane</keyword>
<evidence type="ECO:0000256" key="5">
    <source>
        <dbReference type="ARBA" id="ARBA00012780"/>
    </source>
</evidence>
<dbReference type="GO" id="GO:0071555">
    <property type="term" value="P:cell wall organization"/>
    <property type="evidence" value="ECO:0007669"/>
    <property type="project" value="UniProtKB-KW"/>
</dbReference>
<keyword evidence="21" id="KW-0812">Transmembrane</keyword>
<protein>
    <recommendedName>
        <fullName evidence="5">glucan endo-1,3-beta-D-glucosidase</fullName>
        <ecNumber evidence="5">3.2.1.39</ecNumber>
    </recommendedName>
    <alternativeName>
        <fullName evidence="18">Endo-1,3-beta-glucanase btgC</fullName>
    </alternativeName>
    <alternativeName>
        <fullName evidence="17">Laminarinase btgC</fullName>
    </alternativeName>
</protein>
<comment type="catalytic activity">
    <reaction evidence="1">
        <text>Hydrolysis of (1-&gt;3)-beta-D-glucosidic linkages in (1-&gt;3)-beta-D-glucans.</text>
        <dbReference type="EC" id="3.2.1.39"/>
    </reaction>
</comment>
<evidence type="ECO:0000256" key="15">
    <source>
        <dbReference type="ARBA" id="ARBA00023326"/>
    </source>
</evidence>
<dbReference type="Proteomes" id="UP000827284">
    <property type="component" value="Unassembled WGS sequence"/>
</dbReference>
<dbReference type="GO" id="GO:0005576">
    <property type="term" value="C:extracellular region"/>
    <property type="evidence" value="ECO:0007669"/>
    <property type="project" value="TreeGrafter"/>
</dbReference>
<comment type="function">
    <text evidence="16">Glucanases play a role in cell expansion during growth, in cell-cell fusion during mating, and in spore release during sporulation. This enzyme may be involved in beta-glucan degradation. Active on laminarin and lichenan.</text>
</comment>
<evidence type="ECO:0000256" key="18">
    <source>
        <dbReference type="ARBA" id="ARBA00043078"/>
    </source>
</evidence>
<dbReference type="AlphaFoldDB" id="A0A9P3H9D6"/>
<dbReference type="PANTHER" id="PTHR16631:SF17">
    <property type="entry name" value="GLUCAN ENDO-1,3-BETA-GLUCOSIDASE BTGC"/>
    <property type="match status" value="1"/>
</dbReference>
<comment type="subcellular location">
    <subcellularLocation>
        <location evidence="3">Cell membrane</location>
        <topology evidence="3">Single-pass type II membrane protein</topology>
    </subcellularLocation>
    <subcellularLocation>
        <location evidence="2">Secreted</location>
        <location evidence="2">Cell wall</location>
    </subcellularLocation>
</comment>
<accession>A0A9P3H9D6</accession>
<keyword evidence="23" id="KW-1185">Reference proteome</keyword>
<feature type="region of interest" description="Disordered" evidence="20">
    <location>
        <begin position="99"/>
        <end position="119"/>
    </location>
</feature>
<dbReference type="Pfam" id="PF00332">
    <property type="entry name" value="Glyco_hydro_17"/>
    <property type="match status" value="1"/>
</dbReference>
<evidence type="ECO:0000256" key="19">
    <source>
        <dbReference type="RuleBase" id="RU004335"/>
    </source>
</evidence>
<evidence type="ECO:0000256" key="8">
    <source>
        <dbReference type="ARBA" id="ARBA00022525"/>
    </source>
</evidence>
<evidence type="ECO:0000256" key="2">
    <source>
        <dbReference type="ARBA" id="ARBA00004191"/>
    </source>
</evidence>